<dbReference type="HAMAP" id="MF_02071">
    <property type="entry name" value="RlpA"/>
    <property type="match status" value="1"/>
</dbReference>
<evidence type="ECO:0000256" key="3">
    <source>
        <dbReference type="HAMAP-Rule" id="MF_02071"/>
    </source>
</evidence>
<dbReference type="PANTHER" id="PTHR34183">
    <property type="entry name" value="ENDOLYTIC PEPTIDOGLYCAN TRANSGLYCOSYLASE RLPA"/>
    <property type="match status" value="1"/>
</dbReference>
<reference evidence="7" key="2">
    <citation type="submission" date="2015-01" db="EMBL/GenBank/DDBJ databases">
        <title>Complete genome sequence of Methylobacterium aquaticum strain 22A.</title>
        <authorList>
            <person name="Tani A."/>
            <person name="Ogura Y."/>
            <person name="Hayashi T."/>
        </authorList>
    </citation>
    <scope>NUCLEOTIDE SEQUENCE [LARGE SCALE GENOMIC DNA]</scope>
    <source>
        <strain evidence="7">MA-22A</strain>
    </source>
</reference>
<organism evidence="6 7">
    <name type="scientific">Methylobacterium aquaticum</name>
    <dbReference type="NCBI Taxonomy" id="270351"/>
    <lineage>
        <taxon>Bacteria</taxon>
        <taxon>Pseudomonadati</taxon>
        <taxon>Pseudomonadota</taxon>
        <taxon>Alphaproteobacteria</taxon>
        <taxon>Hyphomicrobiales</taxon>
        <taxon>Methylobacteriaceae</taxon>
        <taxon>Methylobacterium</taxon>
    </lineage>
</organism>
<dbReference type="AlphaFoldDB" id="A0A0C6F8E6"/>
<dbReference type="Proteomes" id="UP000061432">
    <property type="component" value="Chromosome"/>
</dbReference>
<keyword evidence="6" id="KW-0449">Lipoprotein</keyword>
<gene>
    <name evidence="3 6" type="primary">rlpA</name>
    <name evidence="6" type="ORF">Maq22A_c06415</name>
</gene>
<evidence type="ECO:0000313" key="7">
    <source>
        <dbReference type="Proteomes" id="UP000061432"/>
    </source>
</evidence>
<dbReference type="OrthoDB" id="9779128at2"/>
<protein>
    <recommendedName>
        <fullName evidence="3">Endolytic peptidoglycan transglycosylase RlpA</fullName>
        <ecNumber evidence="3">4.2.2.-</ecNumber>
    </recommendedName>
</protein>
<dbReference type="RefSeq" id="WP_060846107.1">
    <property type="nucleotide sequence ID" value="NZ_AP014704.1"/>
</dbReference>
<comment type="similarity">
    <text evidence="3 4">Belongs to the RlpA family.</text>
</comment>
<dbReference type="SUPFAM" id="SSF50685">
    <property type="entry name" value="Barwin-like endoglucanases"/>
    <property type="match status" value="1"/>
</dbReference>
<dbReference type="InterPro" id="IPR036908">
    <property type="entry name" value="RlpA-like_sf"/>
</dbReference>
<dbReference type="PATRIC" id="fig|270351.10.peg.1223"/>
<evidence type="ECO:0000256" key="1">
    <source>
        <dbReference type="ARBA" id="ARBA00023239"/>
    </source>
</evidence>
<dbReference type="InterPro" id="IPR009009">
    <property type="entry name" value="RlpA-like_DPBB"/>
</dbReference>
<dbReference type="CDD" id="cd22268">
    <property type="entry name" value="DPBB_RlpA-like"/>
    <property type="match status" value="1"/>
</dbReference>
<comment type="function">
    <text evidence="3">Lytic transglycosylase with a strong preference for naked glycan strands that lack stem peptides.</text>
</comment>
<dbReference type="InterPro" id="IPR012997">
    <property type="entry name" value="RplA"/>
</dbReference>
<accession>A0A0C6F8E6</accession>
<keyword evidence="2 3" id="KW-0961">Cell wall biogenesis/degradation</keyword>
<evidence type="ECO:0000256" key="2">
    <source>
        <dbReference type="ARBA" id="ARBA00023316"/>
    </source>
</evidence>
<dbReference type="PANTHER" id="PTHR34183:SF8">
    <property type="entry name" value="ENDOLYTIC PEPTIDOGLYCAN TRANSGLYCOSYLASE RLPA-RELATED"/>
    <property type="match status" value="1"/>
</dbReference>
<reference evidence="6 7" key="1">
    <citation type="journal article" date="2015" name="Genome Announc.">
        <title>Complete Genome Sequence of Methylobacterium aquaticum Strain 22A, Isolated from Racomitrium japonicum Moss.</title>
        <authorList>
            <person name="Tani A."/>
            <person name="Ogura Y."/>
            <person name="Hayashi T."/>
            <person name="Kimbara K."/>
        </authorList>
    </citation>
    <scope>NUCLEOTIDE SEQUENCE [LARGE SCALE GENOMIC DNA]</scope>
    <source>
        <strain evidence="6 7">MA-22A</strain>
    </source>
</reference>
<evidence type="ECO:0000256" key="4">
    <source>
        <dbReference type="RuleBase" id="RU003495"/>
    </source>
</evidence>
<dbReference type="GO" id="GO:0000270">
    <property type="term" value="P:peptidoglycan metabolic process"/>
    <property type="evidence" value="ECO:0007669"/>
    <property type="project" value="UniProtKB-UniRule"/>
</dbReference>
<dbReference type="NCBIfam" id="TIGR00413">
    <property type="entry name" value="rlpA"/>
    <property type="match status" value="1"/>
</dbReference>
<sequence length="121" mass="12653">MVSKAKLAIVGLALAGAAGVTLQASTPAEAQSGRASWYGPGFQGRRTANGERFNTHALTAAHRRLPFGTRVRVTNTSNGRSVVVRINDRGPYVGGRVIDLSQASARAIGISGVARVQLSRL</sequence>
<proteinExistence type="inferred from homology"/>
<keyword evidence="1 3" id="KW-0456">Lyase</keyword>
<evidence type="ECO:0000259" key="5">
    <source>
        <dbReference type="Pfam" id="PF03330"/>
    </source>
</evidence>
<name>A0A0C6F8E6_9HYPH</name>
<dbReference type="Gene3D" id="2.40.40.10">
    <property type="entry name" value="RlpA-like domain"/>
    <property type="match status" value="1"/>
</dbReference>
<dbReference type="GO" id="GO:0008932">
    <property type="term" value="F:lytic endotransglycosylase activity"/>
    <property type="evidence" value="ECO:0007669"/>
    <property type="project" value="UniProtKB-UniRule"/>
</dbReference>
<dbReference type="InterPro" id="IPR034718">
    <property type="entry name" value="RlpA"/>
</dbReference>
<dbReference type="STRING" id="270351.Maq22A_c06415"/>
<dbReference type="EMBL" id="AP014704">
    <property type="protein sequence ID" value="BAQ44633.1"/>
    <property type="molecule type" value="Genomic_DNA"/>
</dbReference>
<dbReference type="KEGG" id="maqu:Maq22A_c06415"/>
<feature type="domain" description="RlpA-like protein double-psi beta-barrel" evidence="5">
    <location>
        <begin position="31"/>
        <end position="117"/>
    </location>
</feature>
<dbReference type="Pfam" id="PF03330">
    <property type="entry name" value="DPBB_1"/>
    <property type="match status" value="1"/>
</dbReference>
<dbReference type="EC" id="4.2.2.-" evidence="3"/>
<dbReference type="GO" id="GO:0071555">
    <property type="term" value="P:cell wall organization"/>
    <property type="evidence" value="ECO:0007669"/>
    <property type="project" value="UniProtKB-KW"/>
</dbReference>
<evidence type="ECO:0000313" key="6">
    <source>
        <dbReference type="EMBL" id="BAQ44633.1"/>
    </source>
</evidence>